<protein>
    <submittedName>
        <fullName evidence="1">Uncharacterized protein</fullName>
    </submittedName>
</protein>
<name>A0A382SRG1_9ZZZZ</name>
<evidence type="ECO:0000313" key="1">
    <source>
        <dbReference type="EMBL" id="SVD11797.1"/>
    </source>
</evidence>
<feature type="non-terminal residue" evidence="1">
    <location>
        <position position="309"/>
    </location>
</feature>
<reference evidence="1" key="1">
    <citation type="submission" date="2018-05" db="EMBL/GenBank/DDBJ databases">
        <authorList>
            <person name="Lanie J.A."/>
            <person name="Ng W.-L."/>
            <person name="Kazmierczak K.M."/>
            <person name="Andrzejewski T.M."/>
            <person name="Davidsen T.M."/>
            <person name="Wayne K.J."/>
            <person name="Tettelin H."/>
            <person name="Glass J.I."/>
            <person name="Rusch D."/>
            <person name="Podicherti R."/>
            <person name="Tsui H.-C.T."/>
            <person name="Winkler M.E."/>
        </authorList>
    </citation>
    <scope>NUCLEOTIDE SEQUENCE</scope>
</reference>
<dbReference type="EMBL" id="UINC01130621">
    <property type="protein sequence ID" value="SVD11797.1"/>
    <property type="molecule type" value="Genomic_DNA"/>
</dbReference>
<gene>
    <name evidence="1" type="ORF">METZ01_LOCUS364651</name>
</gene>
<dbReference type="AlphaFoldDB" id="A0A382SRG1"/>
<feature type="non-terminal residue" evidence="1">
    <location>
        <position position="1"/>
    </location>
</feature>
<accession>A0A382SRG1</accession>
<organism evidence="1">
    <name type="scientific">marine metagenome</name>
    <dbReference type="NCBI Taxonomy" id="408172"/>
    <lineage>
        <taxon>unclassified sequences</taxon>
        <taxon>metagenomes</taxon>
        <taxon>ecological metagenomes</taxon>
    </lineage>
</organism>
<sequence length="309" mass="33542">RHALTYDDAGGLKYLYSRNNVSYDYTDPDVLLVESPSFVPQSLQSIYDPNSINTRRSHAIFPRRGLNGAFPVVAPVGNPFRGTYNPGWNWAANVNTMLLPPVPFPAEGIDLIQFYHRAFDSLLGTTFTPTNFTWNHTYVLPAFGNNVTWISDAQGRKIGTLNTQSLGIQWLQANPDLRGANFWSDPVSEWERHTYTVGRDVSEPDILFVADNLAPAADGVPVGFGRDVPVSFVTNFNSSIVGFAGVGATNETGPGNFAIPPAGSATAGNTIGAVNAKFAFAFHKIGGHLENFEVLWSGEASMVGNLDEV</sequence>
<proteinExistence type="predicted"/>